<dbReference type="PRINTS" id="PR00081">
    <property type="entry name" value="GDHRDH"/>
</dbReference>
<feature type="region of interest" description="Disordered" evidence="4">
    <location>
        <begin position="288"/>
        <end position="330"/>
    </location>
</feature>
<dbReference type="EMBL" id="JAVRRL010000012">
    <property type="protein sequence ID" value="KAK5115461.1"/>
    <property type="molecule type" value="Genomic_DNA"/>
</dbReference>
<evidence type="ECO:0000256" key="4">
    <source>
        <dbReference type="SAM" id="MobiDB-lite"/>
    </source>
</evidence>
<sequence length="517" mass="57285">MAPTDYSPQNLSEVNGLVAVVTGGGTGVGLMLARTLEANGAKVYITGRRVEKLQEAAKQAQHGNLIPVQGSTTSHDDLQRVVDHIAKENGYIDVLINNAGMTTFDSSPNARPMPTAQSSVSEVRDYYFNYRPQQIWAETLETNVAAVFTTSMAFLELLDAGNKRRDPSKPTSQIISIGSVGGLNRFTSSFVYNASKAAVHHLMKNLGTAFVPFDIRKNVIAPGWFPSDMTTPVQKQYEGSNGVMPRELVPRQRMGIEEEMAGTILYLQRYIVQKQRIPIRAIVAISTFPSPKSNSRDSGSNPKQAAPPTVESKHYDHQLAFPNRRRRQQYTAERRIEATPGAMPALPTLAQRIAHLTTTIASSIPSDSRVLDSRQALVPRQSNGGLIAIPYFYQYGGPAPGAVAGIVLGSVAGFLLLIWLFWSLSNGGGFIRGSSYEVEEDDVVVRRRENSRRRSSRHTEMTSRRSPDPPVRRERVIRQERIVRDSIPAPRGESRVRETVIIDDMPRMERRVEGDDM</sequence>
<dbReference type="PANTHER" id="PTHR43618">
    <property type="entry name" value="7-ALPHA-HYDROXYSTEROID DEHYDROGENASE"/>
    <property type="match status" value="1"/>
</dbReference>
<evidence type="ECO:0000256" key="1">
    <source>
        <dbReference type="ARBA" id="ARBA00006484"/>
    </source>
</evidence>
<evidence type="ECO:0008006" key="8">
    <source>
        <dbReference type="Google" id="ProtNLM"/>
    </source>
</evidence>
<dbReference type="Pfam" id="PF00106">
    <property type="entry name" value="adh_short"/>
    <property type="match status" value="1"/>
</dbReference>
<keyword evidence="5" id="KW-0812">Transmembrane</keyword>
<dbReference type="InterPro" id="IPR020904">
    <property type="entry name" value="Sc_DH/Rdtase_CS"/>
</dbReference>
<evidence type="ECO:0000313" key="7">
    <source>
        <dbReference type="Proteomes" id="UP001310890"/>
    </source>
</evidence>
<feature type="compositionally biased region" description="Polar residues" evidence="4">
    <location>
        <begin position="288"/>
        <end position="303"/>
    </location>
</feature>
<dbReference type="GO" id="GO:0016491">
    <property type="term" value="F:oxidoreductase activity"/>
    <property type="evidence" value="ECO:0007669"/>
    <property type="project" value="UniProtKB-KW"/>
</dbReference>
<protein>
    <recommendedName>
        <fullName evidence="8">NAD(P)-binding protein</fullName>
    </recommendedName>
</protein>
<feature type="compositionally biased region" description="Basic and acidic residues" evidence="4">
    <location>
        <begin position="457"/>
        <end position="475"/>
    </location>
</feature>
<dbReference type="CDD" id="cd05233">
    <property type="entry name" value="SDR_c"/>
    <property type="match status" value="1"/>
</dbReference>
<dbReference type="InterPro" id="IPR002347">
    <property type="entry name" value="SDR_fam"/>
</dbReference>
<feature type="transmembrane region" description="Helical" evidence="5">
    <location>
        <begin position="402"/>
        <end position="422"/>
    </location>
</feature>
<comment type="caution">
    <text evidence="6">The sequence shown here is derived from an EMBL/GenBank/DDBJ whole genome shotgun (WGS) entry which is preliminary data.</text>
</comment>
<dbReference type="Proteomes" id="UP001310890">
    <property type="component" value="Unassembled WGS sequence"/>
</dbReference>
<reference evidence="6" key="1">
    <citation type="submission" date="2023-08" db="EMBL/GenBank/DDBJ databases">
        <title>Black Yeasts Isolated from many extreme environments.</title>
        <authorList>
            <person name="Coleine C."/>
            <person name="Stajich J.E."/>
            <person name="Selbmann L."/>
        </authorList>
    </citation>
    <scope>NUCLEOTIDE SEQUENCE</scope>
    <source>
        <strain evidence="6">CCFEE 5401</strain>
    </source>
</reference>
<dbReference type="SUPFAM" id="SSF51735">
    <property type="entry name" value="NAD(P)-binding Rossmann-fold domains"/>
    <property type="match status" value="1"/>
</dbReference>
<evidence type="ECO:0000313" key="6">
    <source>
        <dbReference type="EMBL" id="KAK5115461.1"/>
    </source>
</evidence>
<keyword evidence="5" id="KW-0472">Membrane</keyword>
<dbReference type="PANTHER" id="PTHR43618:SF18">
    <property type="entry name" value="SHORT CHAIN DEHYDROGENASE_REDUCTASE FAMILY (AFU_ORTHOLOGUE AFUA_5G12480)"/>
    <property type="match status" value="1"/>
</dbReference>
<comment type="similarity">
    <text evidence="1">Belongs to the short-chain dehydrogenases/reductases (SDR) family.</text>
</comment>
<keyword evidence="2" id="KW-0521">NADP</keyword>
<accession>A0AAN7TNQ2</accession>
<feature type="region of interest" description="Disordered" evidence="4">
    <location>
        <begin position="447"/>
        <end position="475"/>
    </location>
</feature>
<keyword evidence="5" id="KW-1133">Transmembrane helix</keyword>
<dbReference type="InterPro" id="IPR052178">
    <property type="entry name" value="Sec_Metab_Biosynth_SDR"/>
</dbReference>
<dbReference type="Gene3D" id="3.40.50.720">
    <property type="entry name" value="NAD(P)-binding Rossmann-like Domain"/>
    <property type="match status" value="1"/>
</dbReference>
<evidence type="ECO:0000256" key="3">
    <source>
        <dbReference type="ARBA" id="ARBA00023002"/>
    </source>
</evidence>
<keyword evidence="3" id="KW-0560">Oxidoreductase</keyword>
<organism evidence="6 7">
    <name type="scientific">Meristemomyces frigidus</name>
    <dbReference type="NCBI Taxonomy" id="1508187"/>
    <lineage>
        <taxon>Eukaryota</taxon>
        <taxon>Fungi</taxon>
        <taxon>Dikarya</taxon>
        <taxon>Ascomycota</taxon>
        <taxon>Pezizomycotina</taxon>
        <taxon>Dothideomycetes</taxon>
        <taxon>Dothideomycetidae</taxon>
        <taxon>Mycosphaerellales</taxon>
        <taxon>Teratosphaeriaceae</taxon>
        <taxon>Meristemomyces</taxon>
    </lineage>
</organism>
<dbReference type="AlphaFoldDB" id="A0AAN7TNQ2"/>
<gene>
    <name evidence="6" type="ORF">LTR62_001120</name>
</gene>
<evidence type="ECO:0000256" key="2">
    <source>
        <dbReference type="ARBA" id="ARBA00022857"/>
    </source>
</evidence>
<dbReference type="PROSITE" id="PS00061">
    <property type="entry name" value="ADH_SHORT"/>
    <property type="match status" value="1"/>
</dbReference>
<evidence type="ECO:0000256" key="5">
    <source>
        <dbReference type="SAM" id="Phobius"/>
    </source>
</evidence>
<proteinExistence type="inferred from homology"/>
<dbReference type="InterPro" id="IPR036291">
    <property type="entry name" value="NAD(P)-bd_dom_sf"/>
</dbReference>
<name>A0AAN7TNQ2_9PEZI</name>
<dbReference type="PRINTS" id="PR00080">
    <property type="entry name" value="SDRFAMILY"/>
</dbReference>